<organism evidence="1 2">
    <name type="scientific">Saliniradius amylolyticus</name>
    <dbReference type="NCBI Taxonomy" id="2183582"/>
    <lineage>
        <taxon>Bacteria</taxon>
        <taxon>Pseudomonadati</taxon>
        <taxon>Pseudomonadota</taxon>
        <taxon>Gammaproteobacteria</taxon>
        <taxon>Alteromonadales</taxon>
        <taxon>Alteromonadaceae</taxon>
        <taxon>Saliniradius</taxon>
    </lineage>
</organism>
<name>A0A2S2DYT6_9ALTE</name>
<evidence type="ECO:0000313" key="2">
    <source>
        <dbReference type="Proteomes" id="UP000245728"/>
    </source>
</evidence>
<dbReference type="PROSITE" id="PS51257">
    <property type="entry name" value="PROKAR_LIPOPROTEIN"/>
    <property type="match status" value="1"/>
</dbReference>
<proteinExistence type="predicted"/>
<gene>
    <name evidence="1" type="ORF">HMF8227_00005</name>
</gene>
<dbReference type="EMBL" id="CP029347">
    <property type="protein sequence ID" value="AWL10519.1"/>
    <property type="molecule type" value="Genomic_DNA"/>
</dbReference>
<protein>
    <recommendedName>
        <fullName evidence="3">Pullulanase</fullName>
    </recommendedName>
</protein>
<dbReference type="KEGG" id="salh:HMF8227_00005"/>
<dbReference type="OrthoDB" id="6196650at2"/>
<dbReference type="Proteomes" id="UP000245728">
    <property type="component" value="Chromosome"/>
</dbReference>
<evidence type="ECO:0000313" key="1">
    <source>
        <dbReference type="EMBL" id="AWL10519.1"/>
    </source>
</evidence>
<dbReference type="RefSeq" id="WP_109338227.1">
    <property type="nucleotide sequence ID" value="NZ_CP029347.1"/>
</dbReference>
<keyword evidence="2" id="KW-1185">Reference proteome</keyword>
<dbReference type="Gene3D" id="2.60.40.3620">
    <property type="match status" value="1"/>
</dbReference>
<reference evidence="1 2" key="1">
    <citation type="submission" date="2018-05" db="EMBL/GenBank/DDBJ databases">
        <title>Salinimonas sp. HMF8227 Genome sequencing and assembly.</title>
        <authorList>
            <person name="Kang H."/>
            <person name="Kang J."/>
            <person name="Cha I."/>
            <person name="Kim H."/>
            <person name="Joh K."/>
        </authorList>
    </citation>
    <scope>NUCLEOTIDE SEQUENCE [LARGE SCALE GENOMIC DNA]</scope>
    <source>
        <strain evidence="1 2">HMF8227</strain>
    </source>
</reference>
<sequence>MKYAFISSTIALATLLAGCSVTRDILPQQSVPEDLYLRGVFNWWEADEAYRLSASDKAIFSTTAELIADGQPYDFRFADKDWSPGANCGYENATDQSISLNQVVIADCDSENNHFQFTPPKTDTYRFSIDFSEPSQPKVTVTKA</sequence>
<accession>A0A2S2DYT6</accession>
<dbReference type="AlphaFoldDB" id="A0A2S2DYT6"/>
<evidence type="ECO:0008006" key="3">
    <source>
        <dbReference type="Google" id="ProtNLM"/>
    </source>
</evidence>